<accession>A0AAX4K3W5</accession>
<organism evidence="1 2">
    <name type="scientific">Kwoniella dendrophila CBS 6074</name>
    <dbReference type="NCBI Taxonomy" id="1295534"/>
    <lineage>
        <taxon>Eukaryota</taxon>
        <taxon>Fungi</taxon>
        <taxon>Dikarya</taxon>
        <taxon>Basidiomycota</taxon>
        <taxon>Agaricomycotina</taxon>
        <taxon>Tremellomycetes</taxon>
        <taxon>Tremellales</taxon>
        <taxon>Cryptococcaceae</taxon>
        <taxon>Kwoniella</taxon>
    </lineage>
</organism>
<sequence length="208" mass="23880">MRLNQWKSKKLFKKINLIQNFMIALAISTKIGINSDDVSIISDVNTESDFVEYPKARNDQLLSEVQFKNHNDDLCEESQYECKSVIKDTSNTSEARGDLQDQRRLKLYAMIDNSTDIPDDKVDEDAVAGVGPYKRRSQFSGVNPFFDTDSEQSKNMSGTLFCPKDDKTLRSMHARRKIRLNGSDIGFDSGSIDWDYPQDRQKRLYLIS</sequence>
<dbReference type="AlphaFoldDB" id="A0AAX4K3W5"/>
<reference evidence="1 2" key="1">
    <citation type="submission" date="2024-01" db="EMBL/GenBank/DDBJ databases">
        <title>Comparative genomics of Cryptococcus and Kwoniella reveals pathogenesis evolution and contrasting modes of karyotype evolution via chromosome fusion or intercentromeric recombination.</title>
        <authorList>
            <person name="Coelho M.A."/>
            <person name="David-Palma M."/>
            <person name="Shea T."/>
            <person name="Bowers K."/>
            <person name="McGinley-Smith S."/>
            <person name="Mohammad A.W."/>
            <person name="Gnirke A."/>
            <person name="Yurkov A.M."/>
            <person name="Nowrousian M."/>
            <person name="Sun S."/>
            <person name="Cuomo C.A."/>
            <person name="Heitman J."/>
        </authorList>
    </citation>
    <scope>NUCLEOTIDE SEQUENCE [LARGE SCALE GENOMIC DNA]</scope>
    <source>
        <strain evidence="1 2">CBS 6074</strain>
    </source>
</reference>
<evidence type="ECO:0000313" key="1">
    <source>
        <dbReference type="EMBL" id="WWC92297.1"/>
    </source>
</evidence>
<evidence type="ECO:0000313" key="2">
    <source>
        <dbReference type="Proteomes" id="UP001355207"/>
    </source>
</evidence>
<name>A0AAX4K3W5_9TREE</name>
<keyword evidence="2" id="KW-1185">Reference proteome</keyword>
<dbReference type="EMBL" id="CP144107">
    <property type="protein sequence ID" value="WWC92297.1"/>
    <property type="molecule type" value="Genomic_DNA"/>
</dbReference>
<dbReference type="GeneID" id="91097920"/>
<gene>
    <name evidence="1" type="ORF">L201_007251</name>
</gene>
<proteinExistence type="predicted"/>
<dbReference type="Proteomes" id="UP001355207">
    <property type="component" value="Chromosome 10"/>
</dbReference>
<protein>
    <submittedName>
        <fullName evidence="1">Uncharacterized protein</fullName>
    </submittedName>
</protein>
<dbReference type="RefSeq" id="XP_066079059.1">
    <property type="nucleotide sequence ID" value="XM_066222962.1"/>
</dbReference>